<keyword evidence="3 5" id="KW-0012">Acyltransferase</keyword>
<accession>A0ABV7LH03</accession>
<proteinExistence type="predicted"/>
<evidence type="ECO:0000313" key="5">
    <source>
        <dbReference type="EMBL" id="MFC3267054.1"/>
    </source>
</evidence>
<comment type="caution">
    <text evidence="5">The sequence shown here is derived from an EMBL/GenBank/DDBJ whole genome shotgun (WGS) entry which is preliminary data.</text>
</comment>
<evidence type="ECO:0000256" key="1">
    <source>
        <dbReference type="ARBA" id="ARBA00005189"/>
    </source>
</evidence>
<dbReference type="Proteomes" id="UP001595536">
    <property type="component" value="Unassembled WGS sequence"/>
</dbReference>
<evidence type="ECO:0000313" key="6">
    <source>
        <dbReference type="Proteomes" id="UP001595536"/>
    </source>
</evidence>
<dbReference type="GO" id="GO:0016746">
    <property type="term" value="F:acyltransferase activity"/>
    <property type="evidence" value="ECO:0007669"/>
    <property type="project" value="UniProtKB-KW"/>
</dbReference>
<organism evidence="5 6">
    <name type="scientific">Camelimonas abortus</name>
    <dbReference type="NCBI Taxonomy" id="1017184"/>
    <lineage>
        <taxon>Bacteria</taxon>
        <taxon>Pseudomonadati</taxon>
        <taxon>Pseudomonadota</taxon>
        <taxon>Alphaproteobacteria</taxon>
        <taxon>Hyphomicrobiales</taxon>
        <taxon>Chelatococcaceae</taxon>
        <taxon>Camelimonas</taxon>
    </lineage>
</organism>
<dbReference type="PANTHER" id="PTHR10434">
    <property type="entry name" value="1-ACYL-SN-GLYCEROL-3-PHOSPHATE ACYLTRANSFERASE"/>
    <property type="match status" value="1"/>
</dbReference>
<keyword evidence="6" id="KW-1185">Reference proteome</keyword>
<protein>
    <submittedName>
        <fullName evidence="5">Lysophospholipid acyltransferase family protein</fullName>
    </submittedName>
</protein>
<dbReference type="RefSeq" id="WP_376832254.1">
    <property type="nucleotide sequence ID" value="NZ_JBHLWR010000006.1"/>
</dbReference>
<name>A0ABV7LH03_9HYPH</name>
<comment type="pathway">
    <text evidence="1">Lipid metabolism.</text>
</comment>
<dbReference type="EMBL" id="JBHRUV010000074">
    <property type="protein sequence ID" value="MFC3267054.1"/>
    <property type="molecule type" value="Genomic_DNA"/>
</dbReference>
<reference evidence="6" key="1">
    <citation type="journal article" date="2019" name="Int. J. Syst. Evol. Microbiol.">
        <title>The Global Catalogue of Microorganisms (GCM) 10K type strain sequencing project: providing services to taxonomists for standard genome sequencing and annotation.</title>
        <authorList>
            <consortium name="The Broad Institute Genomics Platform"/>
            <consortium name="The Broad Institute Genome Sequencing Center for Infectious Disease"/>
            <person name="Wu L."/>
            <person name="Ma J."/>
        </authorList>
    </citation>
    <scope>NUCLEOTIDE SEQUENCE [LARGE SCALE GENOMIC DNA]</scope>
    <source>
        <strain evidence="6">CCM 7941</strain>
    </source>
</reference>
<evidence type="ECO:0000256" key="3">
    <source>
        <dbReference type="ARBA" id="ARBA00023315"/>
    </source>
</evidence>
<feature type="domain" description="Phospholipid/glycerol acyltransferase" evidence="4">
    <location>
        <begin position="71"/>
        <end position="185"/>
    </location>
</feature>
<dbReference type="SUPFAM" id="SSF69593">
    <property type="entry name" value="Glycerol-3-phosphate (1)-acyltransferase"/>
    <property type="match status" value="1"/>
</dbReference>
<dbReference type="PANTHER" id="PTHR10434:SF40">
    <property type="entry name" value="1-ACYL-SN-GLYCEROL-3-PHOSPHATE ACYLTRANSFERASE"/>
    <property type="match status" value="1"/>
</dbReference>
<dbReference type="InterPro" id="IPR002123">
    <property type="entry name" value="Plipid/glycerol_acylTrfase"/>
</dbReference>
<dbReference type="Pfam" id="PF01553">
    <property type="entry name" value="Acyltransferase"/>
    <property type="match status" value="1"/>
</dbReference>
<gene>
    <name evidence="5" type="ORF">ACFOEX_11930</name>
</gene>
<sequence>MRRLRAILFLAIFYVNTAIWSICAIPVSLLGREAFMPVIRAWVRCTLWLLRAIAGVKVEFRNLAAIPPGPLLVASKHQSALETLALVLAFDRPVFILKKSLTRIPLFGWYLKQMGHISVDRSAGAAALRAMMAEAKQAVAEGAQIVIFPEGTRTAPGAPPDYKPGVIQMYRQLGAPCLPVALNTGLFWPRRSLAFNPGVAVIEILPPLPADLGRNDIIPALEAAIEPASRRLLEEGRRGR</sequence>
<dbReference type="SMART" id="SM00563">
    <property type="entry name" value="PlsC"/>
    <property type="match status" value="1"/>
</dbReference>
<evidence type="ECO:0000256" key="2">
    <source>
        <dbReference type="ARBA" id="ARBA00022679"/>
    </source>
</evidence>
<dbReference type="CDD" id="cd07989">
    <property type="entry name" value="LPLAT_AGPAT-like"/>
    <property type="match status" value="1"/>
</dbReference>
<evidence type="ECO:0000259" key="4">
    <source>
        <dbReference type="SMART" id="SM00563"/>
    </source>
</evidence>
<keyword evidence="2" id="KW-0808">Transferase</keyword>